<dbReference type="GO" id="GO:0005829">
    <property type="term" value="C:cytosol"/>
    <property type="evidence" value="ECO:0007669"/>
    <property type="project" value="TreeGrafter"/>
</dbReference>
<accession>A0A272EQ35</accession>
<dbReference type="Proteomes" id="UP000623509">
    <property type="component" value="Unassembled WGS sequence"/>
</dbReference>
<evidence type="ECO:0000259" key="8">
    <source>
        <dbReference type="PROSITE" id="PS51462"/>
    </source>
</evidence>
<dbReference type="EMBL" id="MDUX01000049">
    <property type="protein sequence ID" value="KAF7598416.1"/>
    <property type="molecule type" value="Genomic_DNA"/>
</dbReference>
<dbReference type="SUPFAM" id="SSF55811">
    <property type="entry name" value="Nudix"/>
    <property type="match status" value="1"/>
</dbReference>
<evidence type="ECO:0000256" key="6">
    <source>
        <dbReference type="ARBA" id="ARBA00032162"/>
    </source>
</evidence>
<organism evidence="10 11">
    <name type="scientific">Candidatus Dactylopiibacterium carminicum</name>
    <dbReference type="NCBI Taxonomy" id="857335"/>
    <lineage>
        <taxon>Bacteria</taxon>
        <taxon>Pseudomonadati</taxon>
        <taxon>Pseudomonadota</taxon>
        <taxon>Betaproteobacteria</taxon>
        <taxon>Rhodocyclales</taxon>
        <taxon>Rhodocyclaceae</taxon>
        <taxon>Candidatus Dactylopiibacterium</taxon>
    </lineage>
</organism>
<proteinExistence type="inferred from homology"/>
<dbReference type="AlphaFoldDB" id="A0A272EQ35"/>
<dbReference type="EMBL" id="NMRN01000045">
    <property type="protein sequence ID" value="PAS92191.1"/>
    <property type="molecule type" value="Genomic_DNA"/>
</dbReference>
<evidence type="ECO:0000256" key="3">
    <source>
        <dbReference type="ARBA" id="ARBA00007275"/>
    </source>
</evidence>
<evidence type="ECO:0000313" key="10">
    <source>
        <dbReference type="EMBL" id="PAS92191.1"/>
    </source>
</evidence>
<evidence type="ECO:0000313" key="9">
    <source>
        <dbReference type="EMBL" id="KAF7598416.1"/>
    </source>
</evidence>
<dbReference type="Proteomes" id="UP000216107">
    <property type="component" value="Unassembled WGS sequence"/>
</dbReference>
<protein>
    <recommendedName>
        <fullName evidence="4">GDP-mannose pyrophosphatase</fullName>
    </recommendedName>
    <alternativeName>
        <fullName evidence="6">GDP-mannose hydrolase</fullName>
    </alternativeName>
    <alternativeName>
        <fullName evidence="7">GDPMK</fullName>
    </alternativeName>
</protein>
<comment type="catalytic activity">
    <reaction evidence="1">
        <text>GDP-alpha-D-mannose + H2O = alpha-D-mannose 1-phosphate + GMP + 2 H(+)</text>
        <dbReference type="Rhea" id="RHEA:27978"/>
        <dbReference type="ChEBI" id="CHEBI:15377"/>
        <dbReference type="ChEBI" id="CHEBI:15378"/>
        <dbReference type="ChEBI" id="CHEBI:57527"/>
        <dbReference type="ChEBI" id="CHEBI:58115"/>
        <dbReference type="ChEBI" id="CHEBI:58409"/>
    </reaction>
</comment>
<dbReference type="RefSeq" id="WP_095525349.1">
    <property type="nucleotide sequence ID" value="NZ_MDUX01000049.1"/>
</dbReference>
<feature type="domain" description="Nudix hydrolase" evidence="8">
    <location>
        <begin position="41"/>
        <end position="176"/>
    </location>
</feature>
<evidence type="ECO:0000256" key="5">
    <source>
        <dbReference type="ARBA" id="ARBA00022801"/>
    </source>
</evidence>
<keyword evidence="5 10" id="KW-0378">Hydrolase</keyword>
<comment type="cofactor">
    <cofactor evidence="2">
        <name>Mg(2+)</name>
        <dbReference type="ChEBI" id="CHEBI:18420"/>
    </cofactor>
</comment>
<keyword evidence="12" id="KW-1185">Reference proteome</keyword>
<evidence type="ECO:0000256" key="7">
    <source>
        <dbReference type="ARBA" id="ARBA00032272"/>
    </source>
</evidence>
<dbReference type="PROSITE" id="PS51462">
    <property type="entry name" value="NUDIX"/>
    <property type="match status" value="1"/>
</dbReference>
<dbReference type="PANTHER" id="PTHR11839">
    <property type="entry name" value="UDP/ADP-SUGAR PYROPHOSPHATASE"/>
    <property type="match status" value="1"/>
</dbReference>
<dbReference type="PANTHER" id="PTHR11839:SF18">
    <property type="entry name" value="NUDIX HYDROLASE DOMAIN-CONTAINING PROTEIN"/>
    <property type="match status" value="1"/>
</dbReference>
<comment type="similarity">
    <text evidence="3">Belongs to the Nudix hydrolase family. NudK subfamily.</text>
</comment>
<dbReference type="GO" id="GO:0019693">
    <property type="term" value="P:ribose phosphate metabolic process"/>
    <property type="evidence" value="ECO:0007669"/>
    <property type="project" value="TreeGrafter"/>
</dbReference>
<dbReference type="GO" id="GO:0016787">
    <property type="term" value="F:hydrolase activity"/>
    <property type="evidence" value="ECO:0007669"/>
    <property type="project" value="UniProtKB-KW"/>
</dbReference>
<reference evidence="9 12" key="1">
    <citation type="submission" date="2016-08" db="EMBL/GenBank/DDBJ databases">
        <title>Candidatus Dactylopiibacterium carminicum genome sequence.</title>
        <authorList>
            <person name="Ramirez-Puebla S.T."/>
            <person name="Ormeno-Orrillo E."/>
            <person name="Vera-Ponce De Leon A."/>
            <person name="Luis L."/>
            <person name="Sanchez-Flores A."/>
            <person name="Monica R."/>
            <person name="Martinez-Romero E."/>
        </authorList>
    </citation>
    <scope>NUCLEOTIDE SEQUENCE [LARGE SCALE GENOMIC DNA]</scope>
    <source>
        <strain evidence="9">END1</strain>
    </source>
</reference>
<evidence type="ECO:0000256" key="1">
    <source>
        <dbReference type="ARBA" id="ARBA00000847"/>
    </source>
</evidence>
<sequence length="179" mass="20506">MDEGLIERRIDGGEVFRGNWIRVQRDRIRLPDGKEATREFVRHPGACVIIPELRPGVLLFERQFRYPVGQVFIELPAGKIDPEEDLLDCARRELLEETGYTAGVWEHLGCMHNCIGYSDERIEIFLARDMKPGQQQLDDGEFVELFEMSLKDAAAAVLDGRITDAKTITCLFWLQQKLG</sequence>
<comment type="caution">
    <text evidence="10">The sequence shown here is derived from an EMBL/GenBank/DDBJ whole genome shotgun (WGS) entry which is preliminary data.</text>
</comment>
<reference evidence="10 11" key="2">
    <citation type="submission" date="2017-07" db="EMBL/GenBank/DDBJ databases">
        <title>Candidatus Dactylopiibacterium carminicum, a nitrogen-fixing symbiont of the cochineal insect Dactylopius coccus and Dactylopius opuntiae (Hemiptera: Coccoidea: Dactylopiidae).</title>
        <authorList>
            <person name="Vera A."/>
        </authorList>
    </citation>
    <scope>NUCLEOTIDE SEQUENCE [LARGE SCALE GENOMIC DNA]</scope>
    <source>
        <strain evidence="10 11">NFDCM</strain>
    </source>
</reference>
<dbReference type="InterPro" id="IPR015797">
    <property type="entry name" value="NUDIX_hydrolase-like_dom_sf"/>
</dbReference>
<dbReference type="Gene3D" id="3.90.79.10">
    <property type="entry name" value="Nucleoside Triphosphate Pyrophosphohydrolase"/>
    <property type="match status" value="1"/>
</dbReference>
<dbReference type="GO" id="GO:0006753">
    <property type="term" value="P:nucleoside phosphate metabolic process"/>
    <property type="evidence" value="ECO:0007669"/>
    <property type="project" value="TreeGrafter"/>
</dbReference>
<dbReference type="Pfam" id="PF00293">
    <property type="entry name" value="NUDIX"/>
    <property type="match status" value="1"/>
</dbReference>
<evidence type="ECO:0000256" key="2">
    <source>
        <dbReference type="ARBA" id="ARBA00001946"/>
    </source>
</evidence>
<evidence type="ECO:0000313" key="12">
    <source>
        <dbReference type="Proteomes" id="UP000623509"/>
    </source>
</evidence>
<evidence type="ECO:0000256" key="4">
    <source>
        <dbReference type="ARBA" id="ARBA00016377"/>
    </source>
</evidence>
<dbReference type="InterPro" id="IPR000086">
    <property type="entry name" value="NUDIX_hydrolase_dom"/>
</dbReference>
<name>A0A272EQ35_9RHOO</name>
<gene>
    <name evidence="9" type="ORF">BGI27_13250</name>
    <name evidence="10" type="ORF">CGU29_12750</name>
</gene>
<dbReference type="OrthoDB" id="9806150at2"/>
<dbReference type="PROSITE" id="PS00893">
    <property type="entry name" value="NUDIX_BOX"/>
    <property type="match status" value="1"/>
</dbReference>
<dbReference type="InterPro" id="IPR020084">
    <property type="entry name" value="NUDIX_hydrolase_CS"/>
</dbReference>
<evidence type="ECO:0000313" key="11">
    <source>
        <dbReference type="Proteomes" id="UP000216107"/>
    </source>
</evidence>